<name>M7B2M7_CHEMY</name>
<sequence length="363" mass="39840">MGASVCPRDLRMNCPEQSPGACDGAPCRAQGQKRRCMSAVEQGSCPDGDPAADWEVEEEEDEDRFLGVLLRRSCALRASFRERDSYRRHSWEPGKKLQSAPDYDQMSVSLKGLAPEELDSAAGQLDGFSQHRRDPRRAPIIRSNDELESLLSQDEEEDLERAQEDARRLQAYRTGQNPASSTLSKCLSLSGIDCFPDADEIPLFASGTDLANGFNAGSCGQLDAAGEARDQESQRQEGSPLGRTLSFFMKMTGKSKDLILVPPSLQLPSNNTPDMLLRRSKGSIARGKGNADPTEQISVLHALLQGTAAVPPPWSGGSSWLISAKWAGRGLEKKLALGEMEEGERRQRYEDGRFHILFICLLA</sequence>
<dbReference type="AlphaFoldDB" id="M7B2M7"/>
<accession>M7B2M7</accession>
<keyword evidence="3" id="KW-1185">Reference proteome</keyword>
<dbReference type="eggNOG" id="KOG3520">
    <property type="taxonomic scope" value="Eukaryota"/>
</dbReference>
<reference evidence="3" key="1">
    <citation type="journal article" date="2013" name="Nat. Genet.">
        <title>The draft genomes of soft-shell turtle and green sea turtle yield insights into the development and evolution of the turtle-specific body plan.</title>
        <authorList>
            <person name="Wang Z."/>
            <person name="Pascual-Anaya J."/>
            <person name="Zadissa A."/>
            <person name="Li W."/>
            <person name="Niimura Y."/>
            <person name="Huang Z."/>
            <person name="Li C."/>
            <person name="White S."/>
            <person name="Xiong Z."/>
            <person name="Fang D."/>
            <person name="Wang B."/>
            <person name="Ming Y."/>
            <person name="Chen Y."/>
            <person name="Zheng Y."/>
            <person name="Kuraku S."/>
            <person name="Pignatelli M."/>
            <person name="Herrero J."/>
            <person name="Beal K."/>
            <person name="Nozawa M."/>
            <person name="Li Q."/>
            <person name="Wang J."/>
            <person name="Zhang H."/>
            <person name="Yu L."/>
            <person name="Shigenobu S."/>
            <person name="Wang J."/>
            <person name="Liu J."/>
            <person name="Flicek P."/>
            <person name="Searle S."/>
            <person name="Wang J."/>
            <person name="Kuratani S."/>
            <person name="Yin Y."/>
            <person name="Aken B."/>
            <person name="Zhang G."/>
            <person name="Irie N."/>
        </authorList>
    </citation>
    <scope>NUCLEOTIDE SEQUENCE [LARGE SCALE GENOMIC DNA]</scope>
</reference>
<gene>
    <name evidence="2" type="ORF">UY3_11533</name>
</gene>
<protein>
    <submittedName>
        <fullName evidence="2">Uncharacterized protein</fullName>
    </submittedName>
</protein>
<proteinExistence type="predicted"/>
<feature type="region of interest" description="Disordered" evidence="1">
    <location>
        <begin position="122"/>
        <end position="164"/>
    </location>
</feature>
<dbReference type="EMBL" id="KB545907">
    <property type="protein sequence ID" value="EMP31309.1"/>
    <property type="molecule type" value="Genomic_DNA"/>
</dbReference>
<evidence type="ECO:0000313" key="2">
    <source>
        <dbReference type="EMBL" id="EMP31309.1"/>
    </source>
</evidence>
<evidence type="ECO:0000313" key="3">
    <source>
        <dbReference type="Proteomes" id="UP000031443"/>
    </source>
</evidence>
<evidence type="ECO:0000256" key="1">
    <source>
        <dbReference type="SAM" id="MobiDB-lite"/>
    </source>
</evidence>
<organism evidence="2 3">
    <name type="scientific">Chelonia mydas</name>
    <name type="common">Green sea-turtle</name>
    <name type="synonym">Chelonia agassizi</name>
    <dbReference type="NCBI Taxonomy" id="8469"/>
    <lineage>
        <taxon>Eukaryota</taxon>
        <taxon>Metazoa</taxon>
        <taxon>Chordata</taxon>
        <taxon>Craniata</taxon>
        <taxon>Vertebrata</taxon>
        <taxon>Euteleostomi</taxon>
        <taxon>Archelosauria</taxon>
        <taxon>Testudinata</taxon>
        <taxon>Testudines</taxon>
        <taxon>Cryptodira</taxon>
        <taxon>Durocryptodira</taxon>
        <taxon>Americhelydia</taxon>
        <taxon>Chelonioidea</taxon>
        <taxon>Cheloniidae</taxon>
        <taxon>Chelonia</taxon>
    </lineage>
</organism>
<dbReference type="Proteomes" id="UP000031443">
    <property type="component" value="Unassembled WGS sequence"/>
</dbReference>